<accession>A0A395RZ49</accession>
<dbReference type="Proteomes" id="UP000266234">
    <property type="component" value="Unassembled WGS sequence"/>
</dbReference>
<sequence>MSASASIQEPARLPNLPPEIVLQILGEVTQKKQCWINLITKGESPCGEHDGAYDTLVYTGGAQDQDAFTTIYARHECIFTHPVADGKVDPGQSCDKSWELSLQANRLKNQLNVYERSVDPDLVSNLRSLCLLINEEDIDFEELRLMCQRLFVLNRDITEVLPFTDDVYGGPDAVRPLEPDSGARKKRMFPSDDMLECQRLRHVMIHTWPWKGPSYDLVDEAFYRASPFEDSFQDSLVQSYFQRILPERMLEDDMIILDVDWSLLSGLESLCLDLNTVKWFKPIWVLRPLFLSMSKHLKLKTLVVCGPSSRGIHPNSEFMPMLPQCLQPGGKLHLLRRGD</sequence>
<evidence type="ECO:0000313" key="2">
    <source>
        <dbReference type="Proteomes" id="UP000266234"/>
    </source>
</evidence>
<comment type="caution">
    <text evidence="1">The sequence shown here is derived from an EMBL/GenBank/DDBJ whole genome shotgun (WGS) entry which is preliminary data.</text>
</comment>
<keyword evidence="2" id="KW-1185">Reference proteome</keyword>
<dbReference type="EMBL" id="PXOG01000236">
    <property type="protein sequence ID" value="RGP65315.1"/>
    <property type="molecule type" value="Genomic_DNA"/>
</dbReference>
<dbReference type="AlphaFoldDB" id="A0A395RZ49"/>
<name>A0A395RZ49_9HYPO</name>
<organism evidence="1 2">
    <name type="scientific">Fusarium longipes</name>
    <dbReference type="NCBI Taxonomy" id="694270"/>
    <lineage>
        <taxon>Eukaryota</taxon>
        <taxon>Fungi</taxon>
        <taxon>Dikarya</taxon>
        <taxon>Ascomycota</taxon>
        <taxon>Pezizomycotina</taxon>
        <taxon>Sordariomycetes</taxon>
        <taxon>Hypocreomycetidae</taxon>
        <taxon>Hypocreales</taxon>
        <taxon>Nectriaceae</taxon>
        <taxon>Fusarium</taxon>
    </lineage>
</organism>
<dbReference type="OrthoDB" id="5081728at2759"/>
<reference evidence="1 2" key="1">
    <citation type="journal article" date="2018" name="PLoS Pathog.">
        <title>Evolution of structural diversity of trichothecenes, a family of toxins produced by plant pathogenic and entomopathogenic fungi.</title>
        <authorList>
            <person name="Proctor R.H."/>
            <person name="McCormick S.P."/>
            <person name="Kim H.S."/>
            <person name="Cardoza R.E."/>
            <person name="Stanley A.M."/>
            <person name="Lindo L."/>
            <person name="Kelly A."/>
            <person name="Brown D.W."/>
            <person name="Lee T."/>
            <person name="Vaughan M.M."/>
            <person name="Alexander N.J."/>
            <person name="Busman M."/>
            <person name="Gutierrez S."/>
        </authorList>
    </citation>
    <scope>NUCLEOTIDE SEQUENCE [LARGE SCALE GENOMIC DNA]</scope>
    <source>
        <strain evidence="1 2">NRRL 20695</strain>
    </source>
</reference>
<protein>
    <submittedName>
        <fullName evidence="1">Uncharacterized protein</fullName>
    </submittedName>
</protein>
<proteinExistence type="predicted"/>
<gene>
    <name evidence="1" type="ORF">FLONG3_9291</name>
</gene>
<evidence type="ECO:0000313" key="1">
    <source>
        <dbReference type="EMBL" id="RGP65315.1"/>
    </source>
</evidence>